<evidence type="ECO:0000313" key="2">
    <source>
        <dbReference type="Proteomes" id="UP000018936"/>
    </source>
</evidence>
<accession>V8NFE3</accession>
<name>V8NFE3_OPHHA</name>
<dbReference type="Proteomes" id="UP000018936">
    <property type="component" value="Unassembled WGS sequence"/>
</dbReference>
<gene>
    <name evidence="1" type="ORF">L345_13896</name>
</gene>
<reference evidence="1 2" key="1">
    <citation type="journal article" date="2013" name="Proc. Natl. Acad. Sci. U.S.A.">
        <title>The king cobra genome reveals dynamic gene evolution and adaptation in the snake venom system.</title>
        <authorList>
            <person name="Vonk F.J."/>
            <person name="Casewell N.R."/>
            <person name="Henkel C.V."/>
            <person name="Heimberg A.M."/>
            <person name="Jansen H.J."/>
            <person name="McCleary R.J."/>
            <person name="Kerkkamp H.M."/>
            <person name="Vos R.A."/>
            <person name="Guerreiro I."/>
            <person name="Calvete J.J."/>
            <person name="Wuster W."/>
            <person name="Woods A.E."/>
            <person name="Logan J.M."/>
            <person name="Harrison R.A."/>
            <person name="Castoe T.A."/>
            <person name="de Koning A.P."/>
            <person name="Pollock D.D."/>
            <person name="Yandell M."/>
            <person name="Calderon D."/>
            <person name="Renjifo C."/>
            <person name="Currier R.B."/>
            <person name="Salgado D."/>
            <person name="Pla D."/>
            <person name="Sanz L."/>
            <person name="Hyder A.S."/>
            <person name="Ribeiro J.M."/>
            <person name="Arntzen J.W."/>
            <person name="van den Thillart G.E."/>
            <person name="Boetzer M."/>
            <person name="Pirovano W."/>
            <person name="Dirks R.P."/>
            <person name="Spaink H.P."/>
            <person name="Duboule D."/>
            <person name="McGlinn E."/>
            <person name="Kini R.M."/>
            <person name="Richardson M.K."/>
        </authorList>
    </citation>
    <scope>NUCLEOTIDE SEQUENCE</scope>
    <source>
        <tissue evidence="1">Blood</tissue>
    </source>
</reference>
<feature type="non-terminal residue" evidence="1">
    <location>
        <position position="42"/>
    </location>
</feature>
<comment type="caution">
    <text evidence="1">The sequence shown here is derived from an EMBL/GenBank/DDBJ whole genome shotgun (WGS) entry which is preliminary data.</text>
</comment>
<dbReference type="AlphaFoldDB" id="V8NFE3"/>
<dbReference type="PROSITE" id="PS51257">
    <property type="entry name" value="PROKAR_LIPOPROTEIN"/>
    <property type="match status" value="1"/>
</dbReference>
<organism evidence="1 2">
    <name type="scientific">Ophiophagus hannah</name>
    <name type="common">King cobra</name>
    <name type="synonym">Naja hannah</name>
    <dbReference type="NCBI Taxonomy" id="8665"/>
    <lineage>
        <taxon>Eukaryota</taxon>
        <taxon>Metazoa</taxon>
        <taxon>Chordata</taxon>
        <taxon>Craniata</taxon>
        <taxon>Vertebrata</taxon>
        <taxon>Euteleostomi</taxon>
        <taxon>Lepidosauria</taxon>
        <taxon>Squamata</taxon>
        <taxon>Bifurcata</taxon>
        <taxon>Unidentata</taxon>
        <taxon>Episquamata</taxon>
        <taxon>Toxicofera</taxon>
        <taxon>Serpentes</taxon>
        <taxon>Colubroidea</taxon>
        <taxon>Elapidae</taxon>
        <taxon>Elapinae</taxon>
        <taxon>Ophiophagus</taxon>
    </lineage>
</organism>
<protein>
    <submittedName>
        <fullName evidence="1">Uncharacterized protein</fullName>
    </submittedName>
</protein>
<proteinExistence type="predicted"/>
<keyword evidence="2" id="KW-1185">Reference proteome</keyword>
<sequence>MTGRSTSASTATLGCLWQSLSWDRCLLTLGAEIRRSCRRWRT</sequence>
<dbReference type="EMBL" id="AZIM01004728">
    <property type="protein sequence ID" value="ETE60363.1"/>
    <property type="molecule type" value="Genomic_DNA"/>
</dbReference>
<evidence type="ECO:0000313" key="1">
    <source>
        <dbReference type="EMBL" id="ETE60363.1"/>
    </source>
</evidence>